<keyword evidence="2" id="KW-0732">Signal</keyword>
<evidence type="ECO:0000256" key="2">
    <source>
        <dbReference type="SAM" id="SignalP"/>
    </source>
</evidence>
<dbReference type="OrthoDB" id="5877402at2759"/>
<sequence>MAILIGLLLLPAVMSQALYGINQLDSYSRIIQSNNVAGLGLLQDAFARGKVHNVQTEVLGTPKLSGLPPLPEHAVQRGTPLLDSDALAPPRRSVHSKRMASETDAPPSNVWGVNPIPELPPRHESKLGGYYDEDGEFHAFEKKGKKKEMRRKISDDDEIPHIITPIGRIDEPAHPISSSRRVSTAPSSPPQQLRPTPLERRIRRVRQQPHHRAVPRQVTPAPPTPAPFVYRPKPKAFNRAPEDNNLLAEVEEYDDWLDQREAYQALFPGRRVSNPYENVPPGSILFENVPPRPENPPPQQQQPQQFQPQQQQVQQFQRQAAPPPPPLNPQFLQQQPNLNLGGPFPGGPPFPSPAQLFHSQPLRPGQFPTLANPLFPPHPQLNPTGTHFVAARAIPQPGQDPKRPPAPVQVKPQMMIGRDGRPIPMPPFQGPPTVPPGTIVSIPPGGQIPPGFFPIAAPPQLSRPPPPPTIDHILETRDRLSPKTPFENPLVTFFSKLFGKPSGAESVVGRLR</sequence>
<keyword evidence="4" id="KW-1185">Reference proteome</keyword>
<dbReference type="EnsemblMetazoa" id="PPA17460.1">
    <property type="protein sequence ID" value="PPA17460.1"/>
    <property type="gene ID" value="WBGene00107014"/>
</dbReference>
<feature type="region of interest" description="Disordered" evidence="1">
    <location>
        <begin position="271"/>
        <end position="370"/>
    </location>
</feature>
<dbReference type="Proteomes" id="UP000005239">
    <property type="component" value="Unassembled WGS sequence"/>
</dbReference>
<evidence type="ECO:0000256" key="1">
    <source>
        <dbReference type="SAM" id="MobiDB-lite"/>
    </source>
</evidence>
<proteinExistence type="predicted"/>
<gene>
    <name evidence="3" type="primary">WBGene00107014</name>
</gene>
<feature type="region of interest" description="Disordered" evidence="1">
    <location>
        <begin position="167"/>
        <end position="199"/>
    </location>
</feature>
<dbReference type="AlphaFoldDB" id="A0A2A6B584"/>
<feature type="compositionally biased region" description="Low complexity" evidence="1">
    <location>
        <begin position="177"/>
        <end position="186"/>
    </location>
</feature>
<feature type="region of interest" description="Disordered" evidence="1">
    <location>
        <begin position="207"/>
        <end position="226"/>
    </location>
</feature>
<feature type="compositionally biased region" description="Pro residues" evidence="1">
    <location>
        <begin position="290"/>
        <end position="300"/>
    </location>
</feature>
<feature type="chain" id="PRO_5043343796" evidence="2">
    <location>
        <begin position="16"/>
        <end position="512"/>
    </location>
</feature>
<evidence type="ECO:0000313" key="4">
    <source>
        <dbReference type="Proteomes" id="UP000005239"/>
    </source>
</evidence>
<organism evidence="3 4">
    <name type="scientific">Pristionchus pacificus</name>
    <name type="common">Parasitic nematode worm</name>
    <dbReference type="NCBI Taxonomy" id="54126"/>
    <lineage>
        <taxon>Eukaryota</taxon>
        <taxon>Metazoa</taxon>
        <taxon>Ecdysozoa</taxon>
        <taxon>Nematoda</taxon>
        <taxon>Chromadorea</taxon>
        <taxon>Rhabditida</taxon>
        <taxon>Rhabditina</taxon>
        <taxon>Diplogasteromorpha</taxon>
        <taxon>Diplogasteroidea</taxon>
        <taxon>Neodiplogasteridae</taxon>
        <taxon>Pristionchus</taxon>
    </lineage>
</organism>
<feature type="compositionally biased region" description="Low complexity" evidence="1">
    <location>
        <begin position="329"/>
        <end position="342"/>
    </location>
</feature>
<accession>A0A2A6B584</accession>
<reference evidence="3" key="2">
    <citation type="submission" date="2022-06" db="UniProtKB">
        <authorList>
            <consortium name="EnsemblMetazoa"/>
        </authorList>
    </citation>
    <scope>IDENTIFICATION</scope>
    <source>
        <strain evidence="3">PS312</strain>
    </source>
</reference>
<feature type="signal peptide" evidence="2">
    <location>
        <begin position="1"/>
        <end position="15"/>
    </location>
</feature>
<name>A0A2A6B584_PRIPA</name>
<protein>
    <submittedName>
        <fullName evidence="3">Uncharacterized protein</fullName>
    </submittedName>
</protein>
<evidence type="ECO:0000313" key="3">
    <source>
        <dbReference type="EnsemblMetazoa" id="PPA17460.1"/>
    </source>
</evidence>
<accession>A0A8R1YH16</accession>
<feature type="compositionally biased region" description="Low complexity" evidence="1">
    <location>
        <begin position="301"/>
        <end position="320"/>
    </location>
</feature>
<reference evidence="4" key="1">
    <citation type="journal article" date="2008" name="Nat. Genet.">
        <title>The Pristionchus pacificus genome provides a unique perspective on nematode lifestyle and parasitism.</title>
        <authorList>
            <person name="Dieterich C."/>
            <person name="Clifton S.W."/>
            <person name="Schuster L.N."/>
            <person name="Chinwalla A."/>
            <person name="Delehaunty K."/>
            <person name="Dinkelacker I."/>
            <person name="Fulton L."/>
            <person name="Fulton R."/>
            <person name="Godfrey J."/>
            <person name="Minx P."/>
            <person name="Mitreva M."/>
            <person name="Roeseler W."/>
            <person name="Tian H."/>
            <person name="Witte H."/>
            <person name="Yang S.P."/>
            <person name="Wilson R.K."/>
            <person name="Sommer R.J."/>
        </authorList>
    </citation>
    <scope>NUCLEOTIDE SEQUENCE [LARGE SCALE GENOMIC DNA]</scope>
    <source>
        <strain evidence="4">PS312</strain>
    </source>
</reference>
<feature type="region of interest" description="Disordered" evidence="1">
    <location>
        <begin position="80"/>
        <end position="130"/>
    </location>
</feature>